<gene>
    <name evidence="1" type="ORF">SAMN02745131_01851</name>
</gene>
<keyword evidence="2" id="KW-1185">Reference proteome</keyword>
<dbReference type="EMBL" id="FQUU01000006">
    <property type="protein sequence ID" value="SHF12052.1"/>
    <property type="molecule type" value="Genomic_DNA"/>
</dbReference>
<organism evidence="1 2">
    <name type="scientific">Flavisolibacter ginsengisoli DSM 18119</name>
    <dbReference type="NCBI Taxonomy" id="1121884"/>
    <lineage>
        <taxon>Bacteria</taxon>
        <taxon>Pseudomonadati</taxon>
        <taxon>Bacteroidota</taxon>
        <taxon>Chitinophagia</taxon>
        <taxon>Chitinophagales</taxon>
        <taxon>Chitinophagaceae</taxon>
        <taxon>Flavisolibacter</taxon>
    </lineage>
</organism>
<dbReference type="STRING" id="1121884.SAMN02745131_01851"/>
<name>A0A1M4Z2U1_9BACT</name>
<evidence type="ECO:0000313" key="2">
    <source>
        <dbReference type="Proteomes" id="UP000184048"/>
    </source>
</evidence>
<dbReference type="AlphaFoldDB" id="A0A1M4Z2U1"/>
<accession>A0A1M4Z2U1</accession>
<protein>
    <submittedName>
        <fullName evidence="1">Uncharacterized protein</fullName>
    </submittedName>
</protein>
<proteinExistence type="predicted"/>
<sequence>MYNKKLQDVKNDGHLIDAQPVSSYYIQEMSYYCCKGYPLLIALL</sequence>
<dbReference type="Proteomes" id="UP000184048">
    <property type="component" value="Unassembled WGS sequence"/>
</dbReference>
<evidence type="ECO:0000313" key="1">
    <source>
        <dbReference type="EMBL" id="SHF12052.1"/>
    </source>
</evidence>
<reference evidence="1 2" key="1">
    <citation type="submission" date="2016-11" db="EMBL/GenBank/DDBJ databases">
        <authorList>
            <person name="Jaros S."/>
            <person name="Januszkiewicz K."/>
            <person name="Wedrychowicz H."/>
        </authorList>
    </citation>
    <scope>NUCLEOTIDE SEQUENCE [LARGE SCALE GENOMIC DNA]</scope>
    <source>
        <strain evidence="1 2">DSM 18119</strain>
    </source>
</reference>